<dbReference type="Gene3D" id="3.30.70.270">
    <property type="match status" value="1"/>
</dbReference>
<dbReference type="Pfam" id="PF00078">
    <property type="entry name" value="RVT_1"/>
    <property type="match status" value="1"/>
</dbReference>
<dbReference type="InterPro" id="IPR053134">
    <property type="entry name" value="RNA-dir_DNA_polymerase"/>
</dbReference>
<dbReference type="PANTHER" id="PTHR24559:SF439">
    <property type="entry name" value="RETROTRANSPOSON, UNCLASSIFIED-LIKE PROTEIN"/>
    <property type="match status" value="1"/>
</dbReference>
<dbReference type="InterPro" id="IPR043128">
    <property type="entry name" value="Rev_trsase/Diguanyl_cyclase"/>
</dbReference>
<dbReference type="OrthoDB" id="101614at2759"/>
<comment type="caution">
    <text evidence="2">The sequence shown here is derived from an EMBL/GenBank/DDBJ whole genome shotgun (WGS) entry which is preliminary data.</text>
</comment>
<proteinExistence type="predicted"/>
<accession>A0A5N5GV55</accession>
<evidence type="ECO:0000259" key="1">
    <source>
        <dbReference type="Pfam" id="PF00078"/>
    </source>
</evidence>
<organism evidence="2 3">
    <name type="scientific">Pyrus ussuriensis x Pyrus communis</name>
    <dbReference type="NCBI Taxonomy" id="2448454"/>
    <lineage>
        <taxon>Eukaryota</taxon>
        <taxon>Viridiplantae</taxon>
        <taxon>Streptophyta</taxon>
        <taxon>Embryophyta</taxon>
        <taxon>Tracheophyta</taxon>
        <taxon>Spermatophyta</taxon>
        <taxon>Magnoliopsida</taxon>
        <taxon>eudicotyledons</taxon>
        <taxon>Gunneridae</taxon>
        <taxon>Pentapetalae</taxon>
        <taxon>rosids</taxon>
        <taxon>fabids</taxon>
        <taxon>Rosales</taxon>
        <taxon>Rosaceae</taxon>
        <taxon>Amygdaloideae</taxon>
        <taxon>Maleae</taxon>
        <taxon>Pyrus</taxon>
    </lineage>
</organism>
<dbReference type="SUPFAM" id="SSF56672">
    <property type="entry name" value="DNA/RNA polymerases"/>
    <property type="match status" value="1"/>
</dbReference>
<keyword evidence="3" id="KW-1185">Reference proteome</keyword>
<name>A0A5N5GV55_9ROSA</name>
<protein>
    <submittedName>
        <fullName evidence="2">S2-RNase</fullName>
    </submittedName>
</protein>
<reference evidence="2 3" key="1">
    <citation type="submission" date="2019-09" db="EMBL/GenBank/DDBJ databases">
        <authorList>
            <person name="Ou C."/>
        </authorList>
    </citation>
    <scope>NUCLEOTIDE SEQUENCE [LARGE SCALE GENOMIC DNA]</scope>
    <source>
        <strain evidence="2">S2</strain>
        <tissue evidence="2">Leaf</tissue>
    </source>
</reference>
<sequence>MAPRSRRNTTKSGNASDAGEDASRLYYQENLDEYDIVDIIAAIHAMDWKSILKPPYPTSILHMPYPKGYETPNFVLFDGRKGSRKEHISHFIDALGPYASNCNLHLREFSKSLTDHAYTWYKTLAPGSIQTWEELTGRFSKGWGDKDANLMDFAPSLSDDDFTIDILEEYNEEAAEEHLFNQEMMVVTLYDRPTLVDTGSSINILPLVVLIAAGVPTTKVVRQICVCVNFRDHNDVCLKDDFLLPIIEIMVDATTVKGLTAFHTPKGIYCYKVMPFGLNNAGATYQCAMQKNFNDMLHKNIECYVDDVVVKTKKGSNHLKDLRMVFNKLRHYNLKMNLLKCAFGLTSGKFLGFIVKHRGIEVDQSKIKVI</sequence>
<reference evidence="3" key="2">
    <citation type="submission" date="2019-10" db="EMBL/GenBank/DDBJ databases">
        <title>A de novo genome assembly of a pear dwarfing rootstock.</title>
        <authorList>
            <person name="Wang F."/>
            <person name="Wang J."/>
            <person name="Li S."/>
            <person name="Zhang Y."/>
            <person name="Fang M."/>
            <person name="Ma L."/>
            <person name="Zhao Y."/>
            <person name="Jiang S."/>
        </authorList>
    </citation>
    <scope>NUCLEOTIDE SEQUENCE [LARGE SCALE GENOMIC DNA]</scope>
</reference>
<dbReference type="InterPro" id="IPR043502">
    <property type="entry name" value="DNA/RNA_pol_sf"/>
</dbReference>
<dbReference type="CDD" id="cd01647">
    <property type="entry name" value="RT_LTR"/>
    <property type="match status" value="1"/>
</dbReference>
<feature type="domain" description="Reverse transcriptase" evidence="1">
    <location>
        <begin position="258"/>
        <end position="355"/>
    </location>
</feature>
<dbReference type="PANTHER" id="PTHR24559">
    <property type="entry name" value="TRANSPOSON TY3-I GAG-POL POLYPROTEIN"/>
    <property type="match status" value="1"/>
</dbReference>
<dbReference type="AlphaFoldDB" id="A0A5N5GV55"/>
<gene>
    <name evidence="2" type="ORF">D8674_021212</name>
</gene>
<dbReference type="EMBL" id="SMOL01000402">
    <property type="protein sequence ID" value="KAB2614624.1"/>
    <property type="molecule type" value="Genomic_DNA"/>
</dbReference>
<dbReference type="InterPro" id="IPR000477">
    <property type="entry name" value="RT_dom"/>
</dbReference>
<dbReference type="Proteomes" id="UP000327157">
    <property type="component" value="Chromosome 3"/>
</dbReference>
<evidence type="ECO:0000313" key="3">
    <source>
        <dbReference type="Proteomes" id="UP000327157"/>
    </source>
</evidence>
<reference evidence="2 3" key="3">
    <citation type="submission" date="2019-11" db="EMBL/GenBank/DDBJ databases">
        <title>A de novo genome assembly of a pear dwarfing rootstock.</title>
        <authorList>
            <person name="Wang F."/>
            <person name="Wang J."/>
            <person name="Li S."/>
            <person name="Zhang Y."/>
            <person name="Fang M."/>
            <person name="Ma L."/>
            <person name="Zhao Y."/>
            <person name="Jiang S."/>
        </authorList>
    </citation>
    <scope>NUCLEOTIDE SEQUENCE [LARGE SCALE GENOMIC DNA]</scope>
    <source>
        <strain evidence="2">S2</strain>
        <tissue evidence="2">Leaf</tissue>
    </source>
</reference>
<evidence type="ECO:0000313" key="2">
    <source>
        <dbReference type="EMBL" id="KAB2614624.1"/>
    </source>
</evidence>